<evidence type="ECO:0000256" key="2">
    <source>
        <dbReference type="ARBA" id="ARBA00022801"/>
    </source>
</evidence>
<dbReference type="InterPro" id="IPR027417">
    <property type="entry name" value="P-loop_NTPase"/>
</dbReference>
<keyword evidence="4 9" id="KW-0067">ATP-binding</keyword>
<dbReference type="Gene3D" id="3.40.91.30">
    <property type="match status" value="1"/>
</dbReference>
<keyword evidence="11" id="KW-0472">Membrane</keyword>
<keyword evidence="11" id="KW-1133">Transmembrane helix</keyword>
<proteinExistence type="predicted"/>
<dbReference type="GO" id="GO:0003678">
    <property type="term" value="F:DNA helicase activity"/>
    <property type="evidence" value="ECO:0007669"/>
    <property type="project" value="UniProtKB-EC"/>
</dbReference>
<dbReference type="PROSITE" id="PS51198">
    <property type="entry name" value="UVRD_HELICASE_ATP_BIND"/>
    <property type="match status" value="1"/>
</dbReference>
<dbReference type="Pfam" id="PF00580">
    <property type="entry name" value="UvrD-helicase"/>
    <property type="match status" value="2"/>
</dbReference>
<dbReference type="SUPFAM" id="SSF52540">
    <property type="entry name" value="P-loop containing nucleoside triphosphate hydrolases"/>
    <property type="match status" value="1"/>
</dbReference>
<evidence type="ECO:0000256" key="8">
    <source>
        <dbReference type="ARBA" id="ARBA00048988"/>
    </source>
</evidence>
<gene>
    <name evidence="13" type="ORF">QE417_001334</name>
</gene>
<dbReference type="InterPro" id="IPR000212">
    <property type="entry name" value="DNA_helicase_UvrD/REP"/>
</dbReference>
<keyword evidence="3 9" id="KW-0347">Helicase</keyword>
<reference evidence="14" key="1">
    <citation type="submission" date="2023-07" db="EMBL/GenBank/DDBJ databases">
        <title>Functional and genomic diversity of the sorghum phyllosphere microbiome.</title>
        <authorList>
            <person name="Shade A."/>
        </authorList>
    </citation>
    <scope>NUCLEOTIDE SEQUENCE [LARGE SCALE GENOMIC DNA]</scope>
    <source>
        <strain evidence="14">SORGH_AS_0422</strain>
    </source>
</reference>
<dbReference type="InterPro" id="IPR014016">
    <property type="entry name" value="UvrD-like_ATP-bd"/>
</dbReference>
<evidence type="ECO:0000256" key="4">
    <source>
        <dbReference type="ARBA" id="ARBA00022840"/>
    </source>
</evidence>
<comment type="caution">
    <text evidence="13">The sequence shown here is derived from an EMBL/GenBank/DDBJ whole genome shotgun (WGS) entry which is preliminary data.</text>
</comment>
<evidence type="ECO:0000259" key="12">
    <source>
        <dbReference type="PROSITE" id="PS51198"/>
    </source>
</evidence>
<keyword evidence="10" id="KW-0175">Coiled coil</keyword>
<evidence type="ECO:0000313" key="14">
    <source>
        <dbReference type="Proteomes" id="UP001258315"/>
    </source>
</evidence>
<dbReference type="EMBL" id="JAVLVU010000001">
    <property type="protein sequence ID" value="MDT3402262.1"/>
    <property type="molecule type" value="Genomic_DNA"/>
</dbReference>
<feature type="domain" description="UvrD-like helicase ATP-binding" evidence="12">
    <location>
        <begin position="139"/>
        <end position="608"/>
    </location>
</feature>
<dbReference type="Pfam" id="PF13361">
    <property type="entry name" value="UvrD_C"/>
    <property type="match status" value="1"/>
</dbReference>
<protein>
    <recommendedName>
        <fullName evidence="7">DNA 3'-5' helicase</fullName>
        <ecNumber evidence="7">5.6.2.4</ecNumber>
    </recommendedName>
</protein>
<dbReference type="PANTHER" id="PTHR11070:SF63">
    <property type="entry name" value="DNA HELICASE IV"/>
    <property type="match status" value="1"/>
</dbReference>
<organism evidence="13 14">
    <name type="scientific">Mucilaginibacter terrae</name>
    <dbReference type="NCBI Taxonomy" id="1955052"/>
    <lineage>
        <taxon>Bacteria</taxon>
        <taxon>Pseudomonadati</taxon>
        <taxon>Bacteroidota</taxon>
        <taxon>Sphingobacteriia</taxon>
        <taxon>Sphingobacteriales</taxon>
        <taxon>Sphingobacteriaceae</taxon>
        <taxon>Mucilaginibacter</taxon>
    </lineage>
</organism>
<evidence type="ECO:0000256" key="3">
    <source>
        <dbReference type="ARBA" id="ARBA00022806"/>
    </source>
</evidence>
<evidence type="ECO:0000256" key="9">
    <source>
        <dbReference type="PROSITE-ProRule" id="PRU00560"/>
    </source>
</evidence>
<dbReference type="Gene3D" id="3.30.65.10">
    <property type="entry name" value="Bacterial Topoisomerase I, domain 1"/>
    <property type="match status" value="1"/>
</dbReference>
<dbReference type="Gene3D" id="3.40.50.300">
    <property type="entry name" value="P-loop containing nucleotide triphosphate hydrolases"/>
    <property type="match status" value="3"/>
</dbReference>
<dbReference type="Pfam" id="PF01396">
    <property type="entry name" value="Zn_ribbon_Top1"/>
    <property type="match status" value="1"/>
</dbReference>
<evidence type="ECO:0000256" key="7">
    <source>
        <dbReference type="ARBA" id="ARBA00034808"/>
    </source>
</evidence>
<dbReference type="RefSeq" id="WP_311948573.1">
    <property type="nucleotide sequence ID" value="NZ_JAVLVU010000001.1"/>
</dbReference>
<evidence type="ECO:0000256" key="6">
    <source>
        <dbReference type="ARBA" id="ARBA00034617"/>
    </source>
</evidence>
<dbReference type="InterPro" id="IPR013498">
    <property type="entry name" value="Topo_IA_Znf"/>
</dbReference>
<evidence type="ECO:0000313" key="13">
    <source>
        <dbReference type="EMBL" id="MDT3402262.1"/>
    </source>
</evidence>
<dbReference type="GO" id="GO:0016787">
    <property type="term" value="F:hydrolase activity"/>
    <property type="evidence" value="ECO:0007669"/>
    <property type="project" value="UniProtKB-KW"/>
</dbReference>
<keyword evidence="1 9" id="KW-0547">Nucleotide-binding</keyword>
<evidence type="ECO:0000256" key="10">
    <source>
        <dbReference type="SAM" id="Coils"/>
    </source>
</evidence>
<sequence>MPNSKIVIKVIRFILLIASVIGIYWLIKEWLLRRAFKKKLSAIIDQVRDANASFTTITNFEQYFCYADELRFLEINTLTRKAIVNNYAALGLDDETVKLLQQFCDNFDNCAVRRKDYNDEFVRHEQVKFGDFFARLEAYPLSSDQTEAIIRDEDNNLVLAGAGTGKTTTISGKVAYLLEKGLARPEELLIISFTNNAAKEMQERTARFCRHIDAAKDLEVRTFNSYGFLVCRSCSNQEIRVAFDDAEQAKQFLQEKFNELFTEDASFKRKAVNYLAFFNRPLKEESDFENRNDYLNYEQGFKNTTLDGKKVKSHQELQIANFFCLFNINYEYERHYPLEIEDRNPAFGIYQPDFYLPDYQIWHEHYGISKNGDVPKSFTTRPPYATAREYYHAGMAWKDSIHEKYNTQLIKSFAHEAAEGKLISNLKHKLAEKGVDMRERSGDELMSLIKQSPDYEDFINFIYVFLTLMKSCGKSPDELSPNRGDKRFRVFLDLIRPLYHAYEHHLNNIPAVDFNDMIIHATQHFKNGAFKKSYKYILIDEFQDMSLGRYELLKAIRSQNPGIKIYAVGDDWQSIFRFTGSDLSIITQFKQHFGVTSQSAVLQTYRFNDQILKVSSEFIQKNSNQIAKQLTAFHSAPLGHSSFEFVKYHNGAKRKQVLVDTLEAIRSEQSNATVFLIGRYKSNAPKELHTLIQQFAGLDIKFYTAHGVKGMTCDYAVLLDLNSGILGFPSEMADDPMLNYLLQEGDNFENAEERRVFYVAITRARYKNFLMYNENQASKFIIELQASGSSNVRCPDCSGPMTKRSGPHSEFYGCLHYPKCKGKIPLNKVGISVNDVQINRSLVG</sequence>
<evidence type="ECO:0000256" key="11">
    <source>
        <dbReference type="SAM" id="Phobius"/>
    </source>
</evidence>
<evidence type="ECO:0000256" key="1">
    <source>
        <dbReference type="ARBA" id="ARBA00022741"/>
    </source>
</evidence>
<dbReference type="SUPFAM" id="SSF57783">
    <property type="entry name" value="Zinc beta-ribbon"/>
    <property type="match status" value="1"/>
</dbReference>
<feature type="coiled-coil region" evidence="10">
    <location>
        <begin position="236"/>
        <end position="263"/>
    </location>
</feature>
<name>A0ABU3GTG6_9SPHI</name>
<evidence type="ECO:0000256" key="5">
    <source>
        <dbReference type="ARBA" id="ARBA00023235"/>
    </source>
</evidence>
<feature type="transmembrane region" description="Helical" evidence="11">
    <location>
        <begin position="6"/>
        <end position="27"/>
    </location>
</feature>
<dbReference type="PANTHER" id="PTHR11070">
    <property type="entry name" value="UVRD / RECB / PCRA DNA HELICASE FAMILY MEMBER"/>
    <property type="match status" value="1"/>
</dbReference>
<comment type="catalytic activity">
    <reaction evidence="8">
        <text>ATP + H2O = ADP + phosphate + H(+)</text>
        <dbReference type="Rhea" id="RHEA:13065"/>
        <dbReference type="ChEBI" id="CHEBI:15377"/>
        <dbReference type="ChEBI" id="CHEBI:15378"/>
        <dbReference type="ChEBI" id="CHEBI:30616"/>
        <dbReference type="ChEBI" id="CHEBI:43474"/>
        <dbReference type="ChEBI" id="CHEBI:456216"/>
        <dbReference type="EC" id="5.6.2.4"/>
    </reaction>
</comment>
<keyword evidence="11" id="KW-0812">Transmembrane</keyword>
<keyword evidence="2 9" id="KW-0378">Hydrolase</keyword>
<dbReference type="EC" id="5.6.2.4" evidence="7"/>
<comment type="catalytic activity">
    <reaction evidence="6">
        <text>Couples ATP hydrolysis with the unwinding of duplex DNA by translocating in the 3'-5' direction.</text>
        <dbReference type="EC" id="5.6.2.4"/>
    </reaction>
</comment>
<dbReference type="InterPro" id="IPR014017">
    <property type="entry name" value="DNA_helicase_UvrD-like_C"/>
</dbReference>
<dbReference type="Proteomes" id="UP001258315">
    <property type="component" value="Unassembled WGS sequence"/>
</dbReference>
<accession>A0ABU3GTG6</accession>
<feature type="binding site" evidence="9">
    <location>
        <begin position="160"/>
        <end position="167"/>
    </location>
    <ligand>
        <name>ATP</name>
        <dbReference type="ChEBI" id="CHEBI:30616"/>
    </ligand>
</feature>
<keyword evidence="5" id="KW-0413">Isomerase</keyword>
<keyword evidence="14" id="KW-1185">Reference proteome</keyword>